<dbReference type="PANTHER" id="PTHR30408:SF12">
    <property type="entry name" value="TYPE I RESTRICTION ENZYME MJAVIII SPECIFICITY SUBUNIT"/>
    <property type="match status" value="1"/>
</dbReference>
<keyword evidence="5" id="KW-0255">Endonuclease</keyword>
<dbReference type="AlphaFoldDB" id="A0A932GQ07"/>
<keyword evidence="5" id="KW-0378">Hydrolase</keyword>
<protein>
    <submittedName>
        <fullName evidence="5">Restriction endonuclease subunit S</fullName>
    </submittedName>
</protein>
<keyword evidence="2" id="KW-0680">Restriction system</keyword>
<sequence>MTTDNGHAEMPQGWRNVPLRSLCLKTELADPTKSPHKSFRYIDVSAVSNGLWKIISSTEHTGSTAPSRARKLVKANDVIFATVRPTLRRVAMVPDHLDGQVVSTAFCVIRVNPTQADALFIYYSLLTDEFLDRIGNVQRGASYPAVTDGDVLRQEILVPPLSEQCAIAAVLSKIQSAVEVQEKVVATLKELKAATMAKLFREGLRGEPLKQTEIGEIPQTWDVVRLGTVAELLSGGTPSKSRPEWWRGPIPWASPKDMKQPRLWDTQDHISQEALEDGSRLVPARTLFVVIRGMILAKDLPVAMTEVPMAFNQDMKAVIPADSIDPEYLLYAIVSCKDALTREIGTSAHGTRRMGTSSLEALPIPRPEKDEQREIARAIRAVEQREETALKRRDRIKSLFSSMLHLLMTGEVRVNHLKLSEEQDG</sequence>
<evidence type="ECO:0000259" key="4">
    <source>
        <dbReference type="Pfam" id="PF01420"/>
    </source>
</evidence>
<evidence type="ECO:0000313" key="5">
    <source>
        <dbReference type="EMBL" id="MBI3015044.1"/>
    </source>
</evidence>
<evidence type="ECO:0000256" key="1">
    <source>
        <dbReference type="ARBA" id="ARBA00010923"/>
    </source>
</evidence>
<reference evidence="5" key="1">
    <citation type="submission" date="2020-07" db="EMBL/GenBank/DDBJ databases">
        <title>Huge and variable diversity of episymbiotic CPR bacteria and DPANN archaea in groundwater ecosystems.</title>
        <authorList>
            <person name="He C.Y."/>
            <person name="Keren R."/>
            <person name="Whittaker M."/>
            <person name="Farag I.F."/>
            <person name="Doudna J."/>
            <person name="Cate J.H.D."/>
            <person name="Banfield J.F."/>
        </authorList>
    </citation>
    <scope>NUCLEOTIDE SEQUENCE</scope>
    <source>
        <strain evidence="5">NC_groundwater_717_Ag_S-0.2um_59_8</strain>
    </source>
</reference>
<gene>
    <name evidence="5" type="ORF">HYY65_08320</name>
</gene>
<dbReference type="SUPFAM" id="SSF116734">
    <property type="entry name" value="DNA methylase specificity domain"/>
    <property type="match status" value="2"/>
</dbReference>
<dbReference type="GO" id="GO:0004519">
    <property type="term" value="F:endonuclease activity"/>
    <property type="evidence" value="ECO:0007669"/>
    <property type="project" value="UniProtKB-KW"/>
</dbReference>
<evidence type="ECO:0000313" key="6">
    <source>
        <dbReference type="Proteomes" id="UP000741360"/>
    </source>
</evidence>
<dbReference type="EMBL" id="JACPSX010000160">
    <property type="protein sequence ID" value="MBI3015044.1"/>
    <property type="molecule type" value="Genomic_DNA"/>
</dbReference>
<organism evidence="5 6">
    <name type="scientific">Tectimicrobiota bacterium</name>
    <dbReference type="NCBI Taxonomy" id="2528274"/>
    <lineage>
        <taxon>Bacteria</taxon>
        <taxon>Pseudomonadati</taxon>
        <taxon>Nitrospinota/Tectimicrobiota group</taxon>
        <taxon>Candidatus Tectimicrobiota</taxon>
    </lineage>
</organism>
<dbReference type="GO" id="GO:0003677">
    <property type="term" value="F:DNA binding"/>
    <property type="evidence" value="ECO:0007669"/>
    <property type="project" value="UniProtKB-KW"/>
</dbReference>
<comment type="similarity">
    <text evidence="1">Belongs to the type-I restriction system S methylase family.</text>
</comment>
<dbReference type="InterPro" id="IPR000055">
    <property type="entry name" value="Restrct_endonuc_typeI_TRD"/>
</dbReference>
<dbReference type="PANTHER" id="PTHR30408">
    <property type="entry name" value="TYPE-1 RESTRICTION ENZYME ECOKI SPECIFICITY PROTEIN"/>
    <property type="match status" value="1"/>
</dbReference>
<dbReference type="InterPro" id="IPR052021">
    <property type="entry name" value="Type-I_RS_S_subunit"/>
</dbReference>
<dbReference type="InterPro" id="IPR044946">
    <property type="entry name" value="Restrct_endonuc_typeI_TRD_sf"/>
</dbReference>
<dbReference type="GO" id="GO:0009307">
    <property type="term" value="P:DNA restriction-modification system"/>
    <property type="evidence" value="ECO:0007669"/>
    <property type="project" value="UniProtKB-KW"/>
</dbReference>
<keyword evidence="3" id="KW-0238">DNA-binding</keyword>
<dbReference type="Proteomes" id="UP000741360">
    <property type="component" value="Unassembled WGS sequence"/>
</dbReference>
<feature type="domain" description="Type I restriction modification DNA specificity" evidence="4">
    <location>
        <begin position="40"/>
        <end position="186"/>
    </location>
</feature>
<evidence type="ECO:0000256" key="2">
    <source>
        <dbReference type="ARBA" id="ARBA00022747"/>
    </source>
</evidence>
<dbReference type="Pfam" id="PF01420">
    <property type="entry name" value="Methylase_S"/>
    <property type="match status" value="2"/>
</dbReference>
<proteinExistence type="inferred from homology"/>
<evidence type="ECO:0000256" key="3">
    <source>
        <dbReference type="ARBA" id="ARBA00023125"/>
    </source>
</evidence>
<accession>A0A932GQ07</accession>
<keyword evidence="5" id="KW-0540">Nuclease</keyword>
<dbReference type="Gene3D" id="3.90.220.20">
    <property type="entry name" value="DNA methylase specificity domains"/>
    <property type="match status" value="2"/>
</dbReference>
<comment type="caution">
    <text evidence="5">The sequence shown here is derived from an EMBL/GenBank/DDBJ whole genome shotgun (WGS) entry which is preliminary data.</text>
</comment>
<name>A0A932GQ07_UNCTE</name>
<dbReference type="CDD" id="cd17249">
    <property type="entry name" value="RMtype1_S_EcoR124I-TRD2-CR2_like"/>
    <property type="match status" value="1"/>
</dbReference>
<feature type="domain" description="Type I restriction modification DNA specificity" evidence="4">
    <location>
        <begin position="218"/>
        <end position="387"/>
    </location>
</feature>